<dbReference type="EMBL" id="VSWD01000014">
    <property type="protein sequence ID" value="KAK3083092.1"/>
    <property type="molecule type" value="Genomic_DNA"/>
</dbReference>
<dbReference type="InterPro" id="IPR043519">
    <property type="entry name" value="NT_sf"/>
</dbReference>
<protein>
    <submittedName>
        <fullName evidence="3">Uncharacterized protein</fullName>
    </submittedName>
</protein>
<dbReference type="InterPro" id="IPR004394">
    <property type="entry name" value="Iojap/RsfS/C7orf30"/>
</dbReference>
<feature type="compositionally biased region" description="Basic and acidic residues" evidence="2">
    <location>
        <begin position="358"/>
        <end position="381"/>
    </location>
</feature>
<dbReference type="Proteomes" id="UP001186944">
    <property type="component" value="Unassembled WGS sequence"/>
</dbReference>
<sequence length="445" mass="51145">MENEKVIQEGFVISDGSLEESKQIQPEHELINSWTVQPNRYSNNKPRWSNYKLKARNARKTFMERNYDEAKTFKGKSLDRMKIDHNDVDTTQKDKFQYHSETDLGLKEIYKQILNLTDDGKITLPKSTRKEVESLFRNRPNIKNPYKAFVLQSMNILGKSTNRNPGRGKHSEKIIRNNIHDNFKRDYCTAQRDESSTDKLLGGKVTITQHSKPNLTDDEIEDYFGESQEVDELSVWKPPMELTRGETGVYDIDQLVLLLKEQKAKDICVIRMPSFLHLSDFMVIATGRSPRQSAAIMATVKYMGGGGAGGREGGEREGGRWKKEGCGRGDKGAERAGTPCLLPTPIKGKDEWEGEEGGSWREAEGREGGRERLGGGRRERDRERSNIILHLMSEEVREYYDLETLWTVGQEFEDNSLEEDDRYNLSDSDLDWLKEYDVNSQKNNK</sequence>
<dbReference type="GO" id="GO:0017148">
    <property type="term" value="P:negative regulation of translation"/>
    <property type="evidence" value="ECO:0007669"/>
    <property type="project" value="TreeGrafter"/>
</dbReference>
<organism evidence="3 4">
    <name type="scientific">Pinctada imbricata</name>
    <name type="common">Atlantic pearl-oyster</name>
    <name type="synonym">Pinctada martensii</name>
    <dbReference type="NCBI Taxonomy" id="66713"/>
    <lineage>
        <taxon>Eukaryota</taxon>
        <taxon>Metazoa</taxon>
        <taxon>Spiralia</taxon>
        <taxon>Lophotrochozoa</taxon>
        <taxon>Mollusca</taxon>
        <taxon>Bivalvia</taxon>
        <taxon>Autobranchia</taxon>
        <taxon>Pteriomorphia</taxon>
        <taxon>Pterioida</taxon>
        <taxon>Pterioidea</taxon>
        <taxon>Pteriidae</taxon>
        <taxon>Pinctada</taxon>
    </lineage>
</organism>
<dbReference type="GO" id="GO:0043023">
    <property type="term" value="F:ribosomal large subunit binding"/>
    <property type="evidence" value="ECO:0007669"/>
    <property type="project" value="TreeGrafter"/>
</dbReference>
<dbReference type="GO" id="GO:0005739">
    <property type="term" value="C:mitochondrion"/>
    <property type="evidence" value="ECO:0007669"/>
    <property type="project" value="TreeGrafter"/>
</dbReference>
<dbReference type="PANTHER" id="PTHR21043">
    <property type="entry name" value="IOJAP SUPERFAMILY ORTHOLOG"/>
    <property type="match status" value="1"/>
</dbReference>
<comment type="caution">
    <text evidence="3">The sequence shown here is derived from an EMBL/GenBank/DDBJ whole genome shotgun (WGS) entry which is preliminary data.</text>
</comment>
<proteinExistence type="inferred from homology"/>
<keyword evidence="4" id="KW-1185">Reference proteome</keyword>
<dbReference type="AlphaFoldDB" id="A0AA88XUB9"/>
<feature type="compositionally biased region" description="Basic and acidic residues" evidence="2">
    <location>
        <begin position="312"/>
        <end position="334"/>
    </location>
</feature>
<dbReference type="Pfam" id="PF02410">
    <property type="entry name" value="RsfS"/>
    <property type="match status" value="1"/>
</dbReference>
<dbReference type="GO" id="GO:0090071">
    <property type="term" value="P:negative regulation of ribosome biogenesis"/>
    <property type="evidence" value="ECO:0007669"/>
    <property type="project" value="TreeGrafter"/>
</dbReference>
<dbReference type="SUPFAM" id="SSF81301">
    <property type="entry name" value="Nucleotidyltransferase"/>
    <property type="match status" value="2"/>
</dbReference>
<gene>
    <name evidence="3" type="ORF">FSP39_013772</name>
</gene>
<dbReference type="PANTHER" id="PTHR21043:SF0">
    <property type="entry name" value="MITOCHONDRIAL ASSEMBLY OF RIBOSOMAL LARGE SUBUNIT PROTEIN 1"/>
    <property type="match status" value="1"/>
</dbReference>
<accession>A0AA88XUB9</accession>
<name>A0AA88XUB9_PINIB</name>
<evidence type="ECO:0000256" key="1">
    <source>
        <dbReference type="ARBA" id="ARBA00010574"/>
    </source>
</evidence>
<evidence type="ECO:0000256" key="2">
    <source>
        <dbReference type="SAM" id="MobiDB-lite"/>
    </source>
</evidence>
<dbReference type="Gene3D" id="3.30.460.10">
    <property type="entry name" value="Beta Polymerase, domain 2"/>
    <property type="match status" value="1"/>
</dbReference>
<comment type="similarity">
    <text evidence="1">Belongs to the Iojap/RsfS family.</text>
</comment>
<feature type="region of interest" description="Disordered" evidence="2">
    <location>
        <begin position="307"/>
        <end position="381"/>
    </location>
</feature>
<evidence type="ECO:0000313" key="3">
    <source>
        <dbReference type="EMBL" id="KAK3083092.1"/>
    </source>
</evidence>
<evidence type="ECO:0000313" key="4">
    <source>
        <dbReference type="Proteomes" id="UP001186944"/>
    </source>
</evidence>
<reference evidence="3" key="1">
    <citation type="submission" date="2019-08" db="EMBL/GenBank/DDBJ databases">
        <title>The improved chromosome-level genome for the pearl oyster Pinctada fucata martensii using PacBio sequencing and Hi-C.</title>
        <authorList>
            <person name="Zheng Z."/>
        </authorList>
    </citation>
    <scope>NUCLEOTIDE SEQUENCE</scope>
    <source>
        <strain evidence="3">ZZ-2019</strain>
        <tissue evidence="3">Adductor muscle</tissue>
    </source>
</reference>